<dbReference type="Proteomes" id="UP000192591">
    <property type="component" value="Unassembled WGS sequence"/>
</dbReference>
<feature type="transmembrane region" description="Helical" evidence="7">
    <location>
        <begin position="268"/>
        <end position="289"/>
    </location>
</feature>
<name>A0A1V9A5N5_SACPI</name>
<dbReference type="STRING" id="1962155.B1813_09570"/>
<dbReference type="PANTHER" id="PTHR32322:SF2">
    <property type="entry name" value="EAMA DOMAIN-CONTAINING PROTEIN"/>
    <property type="match status" value="1"/>
</dbReference>
<dbReference type="RefSeq" id="WP_081191502.1">
    <property type="nucleotide sequence ID" value="NZ_MWIH01000005.1"/>
</dbReference>
<dbReference type="AlphaFoldDB" id="A0A1V9A5N5"/>
<evidence type="ECO:0000256" key="5">
    <source>
        <dbReference type="ARBA" id="ARBA00023136"/>
    </source>
</evidence>
<feature type="transmembrane region" description="Helical" evidence="7">
    <location>
        <begin position="246"/>
        <end position="262"/>
    </location>
</feature>
<feature type="transmembrane region" description="Helical" evidence="7">
    <location>
        <begin position="35"/>
        <end position="52"/>
    </location>
</feature>
<evidence type="ECO:0000256" key="3">
    <source>
        <dbReference type="ARBA" id="ARBA00022692"/>
    </source>
</evidence>
<evidence type="ECO:0000259" key="8">
    <source>
        <dbReference type="Pfam" id="PF00892"/>
    </source>
</evidence>
<feature type="region of interest" description="Disordered" evidence="6">
    <location>
        <begin position="294"/>
        <end position="339"/>
    </location>
</feature>
<feature type="transmembrane region" description="Helical" evidence="7">
    <location>
        <begin position="64"/>
        <end position="85"/>
    </location>
</feature>
<feature type="transmembrane region" description="Helical" evidence="7">
    <location>
        <begin position="212"/>
        <end position="234"/>
    </location>
</feature>
<comment type="similarity">
    <text evidence="2">Belongs to the EamA transporter family.</text>
</comment>
<dbReference type="InterPro" id="IPR037185">
    <property type="entry name" value="EmrE-like"/>
</dbReference>
<dbReference type="GO" id="GO:0016020">
    <property type="term" value="C:membrane"/>
    <property type="evidence" value="ECO:0007669"/>
    <property type="project" value="UniProtKB-SubCell"/>
</dbReference>
<feature type="transmembrane region" description="Helical" evidence="7">
    <location>
        <begin position="148"/>
        <end position="167"/>
    </location>
</feature>
<feature type="domain" description="EamA" evidence="8">
    <location>
        <begin position="9"/>
        <end position="136"/>
    </location>
</feature>
<evidence type="ECO:0000256" key="7">
    <source>
        <dbReference type="SAM" id="Phobius"/>
    </source>
</evidence>
<evidence type="ECO:0000256" key="6">
    <source>
        <dbReference type="SAM" id="MobiDB-lite"/>
    </source>
</evidence>
<proteinExistence type="inferred from homology"/>
<keyword evidence="10" id="KW-1185">Reference proteome</keyword>
<dbReference type="SUPFAM" id="SSF103481">
    <property type="entry name" value="Multidrug resistance efflux transporter EmrE"/>
    <property type="match status" value="2"/>
</dbReference>
<evidence type="ECO:0000313" key="9">
    <source>
        <dbReference type="EMBL" id="OQO92439.1"/>
    </source>
</evidence>
<feature type="transmembrane region" description="Helical" evidence="7">
    <location>
        <begin position="179"/>
        <end position="200"/>
    </location>
</feature>
<reference evidence="9 10" key="1">
    <citation type="submission" date="2017-02" db="EMBL/GenBank/DDBJ databases">
        <title>Draft genome of Saccharomonospora sp. 154.</title>
        <authorList>
            <person name="Alonso-Carmona G.S."/>
            <person name="De La Haba R."/>
            <person name="Vera-Gargallo B."/>
            <person name="Sandoval-Trujillo A.H."/>
            <person name="Ramirez-Duran N."/>
            <person name="Ventosa A."/>
        </authorList>
    </citation>
    <scope>NUCLEOTIDE SEQUENCE [LARGE SCALE GENOMIC DNA]</scope>
    <source>
        <strain evidence="9 10">LRS4.154</strain>
    </source>
</reference>
<evidence type="ECO:0000256" key="4">
    <source>
        <dbReference type="ARBA" id="ARBA00022989"/>
    </source>
</evidence>
<comment type="subcellular location">
    <subcellularLocation>
        <location evidence="1">Membrane</location>
        <topology evidence="1">Multi-pass membrane protein</topology>
    </subcellularLocation>
</comment>
<protein>
    <submittedName>
        <fullName evidence="9">EamA family transporter</fullName>
    </submittedName>
</protein>
<organism evidence="9 10">
    <name type="scientific">Saccharomonospora piscinae</name>
    <dbReference type="NCBI Taxonomy" id="687388"/>
    <lineage>
        <taxon>Bacteria</taxon>
        <taxon>Bacillati</taxon>
        <taxon>Actinomycetota</taxon>
        <taxon>Actinomycetes</taxon>
        <taxon>Pseudonocardiales</taxon>
        <taxon>Pseudonocardiaceae</taxon>
        <taxon>Saccharomonospora</taxon>
    </lineage>
</organism>
<keyword evidence="5 7" id="KW-0472">Membrane</keyword>
<evidence type="ECO:0000313" key="10">
    <source>
        <dbReference type="Proteomes" id="UP000192591"/>
    </source>
</evidence>
<comment type="caution">
    <text evidence="9">The sequence shown here is derived from an EMBL/GenBank/DDBJ whole genome shotgun (WGS) entry which is preliminary data.</text>
</comment>
<keyword evidence="3 7" id="KW-0812">Transmembrane</keyword>
<dbReference type="EMBL" id="MWIH01000005">
    <property type="protein sequence ID" value="OQO92439.1"/>
    <property type="molecule type" value="Genomic_DNA"/>
</dbReference>
<sequence>MRLDSVLSACFVLTWSSGFVGAALGTAHTGAWTLLAWRFWIVAALLGGWWLLRRRHALPRRAVAVHTVVGALSQGVYLAGVVWSAELGVPAGLAALVAALQPLATAVLSGPLLGERTTGPQWAGLGAGLAGVALVVGDDVTGPAAAPALAYALPFLAMAGLVAGTFVERRAGASARLPLTDSLVIQGVASAAVFTVVAGATGGLTVPAEGGFWFAVAWVVVLSTFGGYGSYWLVVRRRSVNHAATLLYLTPPTTMLAGFALFGDTITLTGLTGLAVCAAAVTWVLRAAANAAPRPRPARAMSEPGAMMAECSSTTSSPPRHDSRPPDPATPRPPSSPTS</sequence>
<dbReference type="PANTHER" id="PTHR32322">
    <property type="entry name" value="INNER MEMBRANE TRANSPORTER"/>
    <property type="match status" value="1"/>
</dbReference>
<evidence type="ECO:0000256" key="1">
    <source>
        <dbReference type="ARBA" id="ARBA00004141"/>
    </source>
</evidence>
<evidence type="ECO:0000256" key="2">
    <source>
        <dbReference type="ARBA" id="ARBA00007362"/>
    </source>
</evidence>
<gene>
    <name evidence="9" type="ORF">B1813_09570</name>
</gene>
<accession>A0A1V9A5N5</accession>
<dbReference type="InterPro" id="IPR000620">
    <property type="entry name" value="EamA_dom"/>
</dbReference>
<dbReference type="Pfam" id="PF00892">
    <property type="entry name" value="EamA"/>
    <property type="match status" value="1"/>
</dbReference>
<feature type="compositionally biased region" description="Pro residues" evidence="6">
    <location>
        <begin position="326"/>
        <end position="339"/>
    </location>
</feature>
<dbReference type="InterPro" id="IPR050638">
    <property type="entry name" value="AA-Vitamin_Transporters"/>
</dbReference>
<keyword evidence="4 7" id="KW-1133">Transmembrane helix</keyword>